<dbReference type="RefSeq" id="WP_143090067.1">
    <property type="nucleotide sequence ID" value="NZ_FOXP01000001.1"/>
</dbReference>
<dbReference type="EMBL" id="FOXP01000001">
    <property type="protein sequence ID" value="SFP34051.1"/>
    <property type="molecule type" value="Genomic_DNA"/>
</dbReference>
<sequence length="82" mass="8435">MVGGVCLVDAVRATEGFSMKRIWAGAAVPLVPACLAMARNAGRGEGLIVVAGQRGPVTPDEGVAGLRHRRITVRATRLGGGR</sequence>
<dbReference type="AlphaFoldDB" id="A0A1I5PKJ9"/>
<organism evidence="1 2">
    <name type="scientific">Sphingomonas rubra</name>
    <dbReference type="NCBI Taxonomy" id="634430"/>
    <lineage>
        <taxon>Bacteria</taxon>
        <taxon>Pseudomonadati</taxon>
        <taxon>Pseudomonadota</taxon>
        <taxon>Alphaproteobacteria</taxon>
        <taxon>Sphingomonadales</taxon>
        <taxon>Sphingomonadaceae</taxon>
        <taxon>Sphingomonas</taxon>
    </lineage>
</organism>
<protein>
    <submittedName>
        <fullName evidence="1">Uncharacterized protein</fullName>
    </submittedName>
</protein>
<gene>
    <name evidence="1" type="ORF">SAMN04488241_10145</name>
</gene>
<reference evidence="1 2" key="1">
    <citation type="submission" date="2016-10" db="EMBL/GenBank/DDBJ databases">
        <authorList>
            <person name="de Groot N.N."/>
        </authorList>
    </citation>
    <scope>NUCLEOTIDE SEQUENCE [LARGE SCALE GENOMIC DNA]</scope>
    <source>
        <strain evidence="1 2">CGMCC 1.9113</strain>
    </source>
</reference>
<dbReference type="Proteomes" id="UP000199586">
    <property type="component" value="Unassembled WGS sequence"/>
</dbReference>
<evidence type="ECO:0000313" key="2">
    <source>
        <dbReference type="Proteomes" id="UP000199586"/>
    </source>
</evidence>
<dbReference type="STRING" id="634430.SAMN04488241_10145"/>
<evidence type="ECO:0000313" key="1">
    <source>
        <dbReference type="EMBL" id="SFP34051.1"/>
    </source>
</evidence>
<name>A0A1I5PKJ9_9SPHN</name>
<accession>A0A1I5PKJ9</accession>
<proteinExistence type="predicted"/>
<keyword evidence="2" id="KW-1185">Reference proteome</keyword>